<reference evidence="2" key="2">
    <citation type="journal article" date="2021" name="PeerJ">
        <title>Extensive microbial diversity within the chicken gut microbiome revealed by metagenomics and culture.</title>
        <authorList>
            <person name="Gilroy R."/>
            <person name="Ravi A."/>
            <person name="Getino M."/>
            <person name="Pursley I."/>
            <person name="Horton D.L."/>
            <person name="Alikhan N.F."/>
            <person name="Baker D."/>
            <person name="Gharbi K."/>
            <person name="Hall N."/>
            <person name="Watson M."/>
            <person name="Adriaenssens E.M."/>
            <person name="Foster-Nyarko E."/>
            <person name="Jarju S."/>
            <person name="Secka A."/>
            <person name="Antonio M."/>
            <person name="Oren A."/>
            <person name="Chaudhuri R.R."/>
            <person name="La Ragione R."/>
            <person name="Hildebrand F."/>
            <person name="Pallen M.J."/>
        </authorList>
    </citation>
    <scope>NUCLEOTIDE SEQUENCE</scope>
    <source>
        <strain evidence="2">17113</strain>
    </source>
</reference>
<dbReference type="EMBL" id="JADINA010000026">
    <property type="protein sequence ID" value="MBO8426462.1"/>
    <property type="molecule type" value="Genomic_DNA"/>
</dbReference>
<gene>
    <name evidence="2" type="ORF">IAC61_03985</name>
</gene>
<dbReference type="Proteomes" id="UP000823634">
    <property type="component" value="Unassembled WGS sequence"/>
</dbReference>
<comment type="caution">
    <text evidence="2">The sequence shown here is derived from an EMBL/GenBank/DDBJ whole genome shotgun (WGS) entry which is preliminary data.</text>
</comment>
<feature type="transmembrane region" description="Helical" evidence="1">
    <location>
        <begin position="27"/>
        <end position="47"/>
    </location>
</feature>
<dbReference type="AlphaFoldDB" id="A0A9D9DGI0"/>
<accession>A0A9D9DGI0</accession>
<evidence type="ECO:0000313" key="2">
    <source>
        <dbReference type="EMBL" id="MBO8426462.1"/>
    </source>
</evidence>
<feature type="transmembrane region" description="Helical" evidence="1">
    <location>
        <begin position="142"/>
        <end position="165"/>
    </location>
</feature>
<sequence length="177" mass="19520">MVAGIIIEILFVIVGVSFYFLPMFFHALGAIAIIIGAISGIIVCALPKSLEYRLSSIEATIISPGGNLLGKLIGFVLICVVLTFVFGGMMFLFFWADYYLISIIAKQNPYLYVIVIAAITIAPITLTTLFSRRPWGTKLKAFSVFAAITIALLIVGCVFADKIPWDNVYEVPYKLYF</sequence>
<keyword evidence="1" id="KW-0812">Transmembrane</keyword>
<keyword evidence="1" id="KW-1133">Transmembrane helix</keyword>
<feature type="transmembrane region" description="Helical" evidence="1">
    <location>
        <begin position="68"/>
        <end position="95"/>
    </location>
</feature>
<proteinExistence type="predicted"/>
<organism evidence="2 3">
    <name type="scientific">Candidatus Alloenteromonas pullistercoris</name>
    <dbReference type="NCBI Taxonomy" id="2840785"/>
    <lineage>
        <taxon>Bacteria</taxon>
        <taxon>Bacillati</taxon>
        <taxon>Bacillota</taxon>
        <taxon>Bacillota incertae sedis</taxon>
        <taxon>Candidatus Alloenteromonas</taxon>
    </lineage>
</organism>
<name>A0A9D9DGI0_9FIRM</name>
<protein>
    <submittedName>
        <fullName evidence="2">Uncharacterized protein</fullName>
    </submittedName>
</protein>
<keyword evidence="1" id="KW-0472">Membrane</keyword>
<feature type="transmembrane region" description="Helical" evidence="1">
    <location>
        <begin position="5"/>
        <end position="21"/>
    </location>
</feature>
<evidence type="ECO:0000256" key="1">
    <source>
        <dbReference type="SAM" id="Phobius"/>
    </source>
</evidence>
<evidence type="ECO:0000313" key="3">
    <source>
        <dbReference type="Proteomes" id="UP000823634"/>
    </source>
</evidence>
<reference evidence="2" key="1">
    <citation type="submission" date="2020-10" db="EMBL/GenBank/DDBJ databases">
        <authorList>
            <person name="Gilroy R."/>
        </authorList>
    </citation>
    <scope>NUCLEOTIDE SEQUENCE</scope>
    <source>
        <strain evidence="2">17113</strain>
    </source>
</reference>
<feature type="transmembrane region" description="Helical" evidence="1">
    <location>
        <begin position="110"/>
        <end position="130"/>
    </location>
</feature>